<dbReference type="InterPro" id="IPR011330">
    <property type="entry name" value="Glyco_hydro/deAcase_b/a-brl"/>
</dbReference>
<keyword evidence="4" id="KW-1185">Reference proteome</keyword>
<dbReference type="Pfam" id="PF01522">
    <property type="entry name" value="Polysacc_deac_1"/>
    <property type="match status" value="1"/>
</dbReference>
<comment type="caution">
    <text evidence="3">The sequence shown here is derived from an EMBL/GenBank/DDBJ whole genome shotgun (WGS) entry which is preliminary data.</text>
</comment>
<accession>A0ABS8G1V7</accession>
<dbReference type="SUPFAM" id="SSF88713">
    <property type="entry name" value="Glycoside hydrolase/deacetylase"/>
    <property type="match status" value="1"/>
</dbReference>
<gene>
    <name evidence="3" type="ORF">LKD70_15685</name>
</gene>
<dbReference type="CDD" id="cd10944">
    <property type="entry name" value="CE4_SmPgdA_like"/>
    <property type="match status" value="1"/>
</dbReference>
<dbReference type="PANTHER" id="PTHR10587">
    <property type="entry name" value="GLYCOSYL TRANSFERASE-RELATED"/>
    <property type="match status" value="1"/>
</dbReference>
<dbReference type="PANTHER" id="PTHR10587:SF125">
    <property type="entry name" value="POLYSACCHARIDE DEACETYLASE YHEN-RELATED"/>
    <property type="match status" value="1"/>
</dbReference>
<evidence type="ECO:0000313" key="4">
    <source>
        <dbReference type="Proteomes" id="UP001198151"/>
    </source>
</evidence>
<name>A0ABS8G1V7_9FIRM</name>
<dbReference type="EMBL" id="JAJEQX010000037">
    <property type="protein sequence ID" value="MCC2255834.1"/>
    <property type="molecule type" value="Genomic_DNA"/>
</dbReference>
<dbReference type="Gene3D" id="3.20.20.370">
    <property type="entry name" value="Glycoside hydrolase/deacetylase"/>
    <property type="match status" value="1"/>
</dbReference>
<feature type="region of interest" description="Disordered" evidence="1">
    <location>
        <begin position="42"/>
        <end position="76"/>
    </location>
</feature>
<protein>
    <submittedName>
        <fullName evidence="3">Polysaccharide deacetylase</fullName>
    </submittedName>
</protein>
<feature type="compositionally biased region" description="Basic and acidic residues" evidence="1">
    <location>
        <begin position="42"/>
        <end position="66"/>
    </location>
</feature>
<proteinExistence type="predicted"/>
<dbReference type="Proteomes" id="UP001198151">
    <property type="component" value="Unassembled WGS sequence"/>
</dbReference>
<dbReference type="InterPro" id="IPR002509">
    <property type="entry name" value="NODB_dom"/>
</dbReference>
<organism evidence="3 4">
    <name type="scientific">Ruminococcus turbiniformis</name>
    <dbReference type="NCBI Taxonomy" id="2881258"/>
    <lineage>
        <taxon>Bacteria</taxon>
        <taxon>Bacillati</taxon>
        <taxon>Bacillota</taxon>
        <taxon>Clostridia</taxon>
        <taxon>Eubacteriales</taxon>
        <taxon>Oscillospiraceae</taxon>
        <taxon>Ruminococcus</taxon>
    </lineage>
</organism>
<feature type="domain" description="NodB homology" evidence="2">
    <location>
        <begin position="85"/>
        <end position="272"/>
    </location>
</feature>
<dbReference type="InterPro" id="IPR050248">
    <property type="entry name" value="Polysacc_deacetylase_ArnD"/>
</dbReference>
<sequence length="287" mass="32467">MRKRKHRYNINGIILCGLAIFVIGATAFCKVVDSHEAERREERIEAQKEKEREQAKAAAEKKRAEDSSVQPGVPVGTLEPAADKKIVYLTFDDGPSEYTEQILEILRENDVKGTFFITGAKEKYRPLIKEAYDAGHTIGLHTYSHDYSSVYSSENAYFEDLEKIAGVAEEQLGFVPCFIRFPGGSSNRVSEKYSKGIMTDLAAKVQEEGYQYYDWNVDSGDGANCSKDEIIANSVTDRYQNIMILFHDTKPQTVEALPQIIQSYKDSGYEFRPIDRAGFVSQHKIFN</sequence>
<dbReference type="RefSeq" id="WP_227708816.1">
    <property type="nucleotide sequence ID" value="NZ_JAJEQX010000037.1"/>
</dbReference>
<dbReference type="PROSITE" id="PS51677">
    <property type="entry name" value="NODB"/>
    <property type="match status" value="1"/>
</dbReference>
<reference evidence="3 4" key="1">
    <citation type="submission" date="2021-10" db="EMBL/GenBank/DDBJ databases">
        <title>Anaerobic single-cell dispensing facilitates the cultivation of human gut bacteria.</title>
        <authorList>
            <person name="Afrizal A."/>
        </authorList>
    </citation>
    <scope>NUCLEOTIDE SEQUENCE [LARGE SCALE GENOMIC DNA]</scope>
    <source>
        <strain evidence="3 4">CLA-AA-H200</strain>
    </source>
</reference>
<evidence type="ECO:0000313" key="3">
    <source>
        <dbReference type="EMBL" id="MCC2255834.1"/>
    </source>
</evidence>
<evidence type="ECO:0000256" key="1">
    <source>
        <dbReference type="SAM" id="MobiDB-lite"/>
    </source>
</evidence>
<evidence type="ECO:0000259" key="2">
    <source>
        <dbReference type="PROSITE" id="PS51677"/>
    </source>
</evidence>